<gene>
    <name evidence="8" type="ORF">EXU30_08740</name>
</gene>
<reference evidence="8 9" key="1">
    <citation type="submission" date="2019-02" db="EMBL/GenBank/DDBJ databases">
        <title>Shewanella sp. D4-2 isolated from Dokdo Island.</title>
        <authorList>
            <person name="Baek K."/>
        </authorList>
    </citation>
    <scope>NUCLEOTIDE SEQUENCE [LARGE SCALE GENOMIC DNA]</scope>
    <source>
        <strain evidence="8 9">D4-2</strain>
    </source>
</reference>
<keyword evidence="2" id="KW-1003">Cell membrane</keyword>
<keyword evidence="3 6" id="KW-0812">Transmembrane</keyword>
<feature type="transmembrane region" description="Helical" evidence="6">
    <location>
        <begin position="319"/>
        <end position="336"/>
    </location>
</feature>
<evidence type="ECO:0000256" key="3">
    <source>
        <dbReference type="ARBA" id="ARBA00022692"/>
    </source>
</evidence>
<keyword evidence="4 6" id="KW-1133">Transmembrane helix</keyword>
<dbReference type="AlphaFoldDB" id="A0A411PGP0"/>
<feature type="transmembrane region" description="Helical" evidence="6">
    <location>
        <begin position="230"/>
        <end position="252"/>
    </location>
</feature>
<dbReference type="EMBL" id="CP036200">
    <property type="protein sequence ID" value="QBF82766.1"/>
    <property type="molecule type" value="Genomic_DNA"/>
</dbReference>
<feature type="transmembrane region" description="Helical" evidence="6">
    <location>
        <begin position="348"/>
        <end position="370"/>
    </location>
</feature>
<dbReference type="KEGG" id="smai:EXU30_08740"/>
<protein>
    <submittedName>
        <fullName evidence="8">ABC transporter permease</fullName>
    </submittedName>
</protein>
<proteinExistence type="predicted"/>
<feature type="domain" description="ABC-2 type transporter transmembrane" evidence="7">
    <location>
        <begin position="20"/>
        <end position="367"/>
    </location>
</feature>
<feature type="transmembrane region" description="Helical" evidence="6">
    <location>
        <begin position="19"/>
        <end position="37"/>
    </location>
</feature>
<comment type="subcellular location">
    <subcellularLocation>
        <location evidence="1">Cell membrane</location>
        <topology evidence="1">Multi-pass membrane protein</topology>
    </subcellularLocation>
</comment>
<organism evidence="8 9">
    <name type="scientific">Shewanella maritima</name>
    <dbReference type="NCBI Taxonomy" id="2520507"/>
    <lineage>
        <taxon>Bacteria</taxon>
        <taxon>Pseudomonadati</taxon>
        <taxon>Pseudomonadota</taxon>
        <taxon>Gammaproteobacteria</taxon>
        <taxon>Alteromonadales</taxon>
        <taxon>Shewanellaceae</taxon>
        <taxon>Shewanella</taxon>
    </lineage>
</organism>
<dbReference type="PANTHER" id="PTHR30294">
    <property type="entry name" value="MEMBRANE COMPONENT OF ABC TRANSPORTER YHHJ-RELATED"/>
    <property type="match status" value="1"/>
</dbReference>
<sequence>MSWWALICAELKAIWANKAIAITVFGGVFFYAILYPLPYLNNVATEQQIVVIDRDNSSLSRQVIRHANASPQIEVVAQLASINDGQEYLTRGQALGLVVIPQGFRRDLMLGKDVTLATLGDANYFLVYSAIAQGMVSVGLDTAKQMQFKALLAKGQDPGSAELSLNAIKLNSVPAFNPSLGYMSYVVPAVLLLVLQQTLLIGSGILGASQWRSSGYWNQVSVVKLVTARIITFAVLYLLFASFYFGWCHYYYQLPVTGELINVVMLLVAFVLASSAAGVALSSCFSRTDMPTQIVLLISMPILFASGLIWPTMLIPEPIVWLSQLIPAIPAMMAMAQVNQMSADWSMVFNLWLQLWGLFLLFSALAYVGVKQRLS</sequence>
<dbReference type="Gene3D" id="3.40.1710.10">
    <property type="entry name" value="abc type-2 transporter like domain"/>
    <property type="match status" value="1"/>
</dbReference>
<evidence type="ECO:0000313" key="8">
    <source>
        <dbReference type="EMBL" id="QBF82766.1"/>
    </source>
</evidence>
<dbReference type="RefSeq" id="WP_130599221.1">
    <property type="nucleotide sequence ID" value="NZ_CP036200.1"/>
</dbReference>
<name>A0A411PGP0_9GAMM</name>
<dbReference type="Proteomes" id="UP000291106">
    <property type="component" value="Chromosome"/>
</dbReference>
<accession>A0A411PGP0</accession>
<evidence type="ECO:0000256" key="1">
    <source>
        <dbReference type="ARBA" id="ARBA00004651"/>
    </source>
</evidence>
<evidence type="ECO:0000313" key="9">
    <source>
        <dbReference type="Proteomes" id="UP000291106"/>
    </source>
</evidence>
<evidence type="ECO:0000256" key="2">
    <source>
        <dbReference type="ARBA" id="ARBA00022475"/>
    </source>
</evidence>
<dbReference type="OrthoDB" id="9811522at2"/>
<dbReference type="PANTHER" id="PTHR30294:SF46">
    <property type="entry name" value="ABC TRANSPORTER PERMEASE"/>
    <property type="match status" value="1"/>
</dbReference>
<feature type="transmembrane region" description="Helical" evidence="6">
    <location>
        <begin position="185"/>
        <end position="209"/>
    </location>
</feature>
<evidence type="ECO:0000256" key="6">
    <source>
        <dbReference type="SAM" id="Phobius"/>
    </source>
</evidence>
<dbReference type="GO" id="GO:0140359">
    <property type="term" value="F:ABC-type transporter activity"/>
    <property type="evidence" value="ECO:0007669"/>
    <property type="project" value="InterPro"/>
</dbReference>
<dbReference type="InterPro" id="IPR051449">
    <property type="entry name" value="ABC-2_transporter_component"/>
</dbReference>
<evidence type="ECO:0000256" key="4">
    <source>
        <dbReference type="ARBA" id="ARBA00022989"/>
    </source>
</evidence>
<dbReference type="InterPro" id="IPR013525">
    <property type="entry name" value="ABC2_TM"/>
</dbReference>
<feature type="transmembrane region" description="Helical" evidence="6">
    <location>
        <begin position="294"/>
        <end position="313"/>
    </location>
</feature>
<keyword evidence="9" id="KW-1185">Reference proteome</keyword>
<dbReference type="Pfam" id="PF12698">
    <property type="entry name" value="ABC2_membrane_3"/>
    <property type="match status" value="1"/>
</dbReference>
<keyword evidence="5 6" id="KW-0472">Membrane</keyword>
<evidence type="ECO:0000256" key="5">
    <source>
        <dbReference type="ARBA" id="ARBA00023136"/>
    </source>
</evidence>
<evidence type="ECO:0000259" key="7">
    <source>
        <dbReference type="Pfam" id="PF12698"/>
    </source>
</evidence>
<feature type="transmembrane region" description="Helical" evidence="6">
    <location>
        <begin position="264"/>
        <end position="282"/>
    </location>
</feature>
<dbReference type="GO" id="GO:0005886">
    <property type="term" value="C:plasma membrane"/>
    <property type="evidence" value="ECO:0007669"/>
    <property type="project" value="UniProtKB-SubCell"/>
</dbReference>